<keyword evidence="2" id="KW-1185">Reference proteome</keyword>
<comment type="caution">
    <text evidence="1">The sequence shown here is derived from an EMBL/GenBank/DDBJ whole genome shotgun (WGS) entry which is preliminary data.</text>
</comment>
<organism evidence="1 2">
    <name type="scientific">Cryobacterium cryoconiti</name>
    <dbReference type="NCBI Taxonomy" id="1259239"/>
    <lineage>
        <taxon>Bacteria</taxon>
        <taxon>Bacillati</taxon>
        <taxon>Actinomycetota</taxon>
        <taxon>Actinomycetes</taxon>
        <taxon>Micrococcales</taxon>
        <taxon>Microbacteriaceae</taxon>
        <taxon>Cryobacterium</taxon>
    </lineage>
</organism>
<protein>
    <submittedName>
        <fullName evidence="1">Uncharacterized protein</fullName>
    </submittedName>
</protein>
<name>A0A4Y8JZW4_9MICO</name>
<evidence type="ECO:0000313" key="2">
    <source>
        <dbReference type="Proteomes" id="UP000297472"/>
    </source>
</evidence>
<evidence type="ECO:0000313" key="1">
    <source>
        <dbReference type="EMBL" id="TFD33210.1"/>
    </source>
</evidence>
<dbReference type="OrthoDB" id="2453136at2"/>
<dbReference type="RefSeq" id="WP_134423235.1">
    <property type="nucleotide sequence ID" value="NZ_SOHA01000005.1"/>
</dbReference>
<proteinExistence type="predicted"/>
<reference evidence="1 2" key="1">
    <citation type="submission" date="2019-03" db="EMBL/GenBank/DDBJ databases">
        <title>Genomics of glacier-inhabiting Cryobacterium strains.</title>
        <authorList>
            <person name="Liu Q."/>
            <person name="Xin Y.-H."/>
        </authorList>
    </citation>
    <scope>NUCLEOTIDE SEQUENCE [LARGE SCALE GENOMIC DNA]</scope>
    <source>
        <strain evidence="1 2">TMT1-51</strain>
    </source>
</reference>
<dbReference type="InterPro" id="IPR054233">
    <property type="entry name" value="DUF6958"/>
</dbReference>
<accession>A0A4Y8JZW4</accession>
<gene>
    <name evidence="1" type="ORF">E3T49_02670</name>
</gene>
<dbReference type="Proteomes" id="UP000297472">
    <property type="component" value="Unassembled WGS sequence"/>
</dbReference>
<sequence length="129" mass="14231">MSSDPHSAPVPDSAWLADDLARERGRVEIFNATRPGGLDGWTMDLQQYELVRTHILAVLATPDRSDGTVLLKDLVASTQDHLGEHSAFPKGRLRNYCTYTKVDLEARGLVERVPGTSPQRIRLVNAPSP</sequence>
<dbReference type="Pfam" id="PF22278">
    <property type="entry name" value="DUF6958"/>
    <property type="match status" value="1"/>
</dbReference>
<dbReference type="AlphaFoldDB" id="A0A4Y8JZW4"/>
<dbReference type="EMBL" id="SOHA01000005">
    <property type="protein sequence ID" value="TFD33210.1"/>
    <property type="molecule type" value="Genomic_DNA"/>
</dbReference>